<dbReference type="EMBL" id="QJKJ01011977">
    <property type="protein sequence ID" value="RDX69756.1"/>
    <property type="molecule type" value="Genomic_DNA"/>
</dbReference>
<name>A0A371EUU6_MUCPR</name>
<dbReference type="Pfam" id="PF13456">
    <property type="entry name" value="RVT_3"/>
    <property type="match status" value="1"/>
</dbReference>
<proteinExistence type="predicted"/>
<dbReference type="PANTHER" id="PTHR48475:SF2">
    <property type="entry name" value="RIBONUCLEASE H"/>
    <property type="match status" value="1"/>
</dbReference>
<dbReference type="OrthoDB" id="1934793at2759"/>
<organism evidence="2 3">
    <name type="scientific">Mucuna pruriens</name>
    <name type="common">Velvet bean</name>
    <name type="synonym">Dolichos pruriens</name>
    <dbReference type="NCBI Taxonomy" id="157652"/>
    <lineage>
        <taxon>Eukaryota</taxon>
        <taxon>Viridiplantae</taxon>
        <taxon>Streptophyta</taxon>
        <taxon>Embryophyta</taxon>
        <taxon>Tracheophyta</taxon>
        <taxon>Spermatophyta</taxon>
        <taxon>Magnoliopsida</taxon>
        <taxon>eudicotyledons</taxon>
        <taxon>Gunneridae</taxon>
        <taxon>Pentapetalae</taxon>
        <taxon>rosids</taxon>
        <taxon>fabids</taxon>
        <taxon>Fabales</taxon>
        <taxon>Fabaceae</taxon>
        <taxon>Papilionoideae</taxon>
        <taxon>50 kb inversion clade</taxon>
        <taxon>NPAAA clade</taxon>
        <taxon>indigoferoid/millettioid clade</taxon>
        <taxon>Phaseoleae</taxon>
        <taxon>Mucuna</taxon>
    </lineage>
</organism>
<dbReference type="InterPro" id="IPR002156">
    <property type="entry name" value="RNaseH_domain"/>
</dbReference>
<dbReference type="PANTHER" id="PTHR48475">
    <property type="entry name" value="RIBONUCLEASE H"/>
    <property type="match status" value="1"/>
</dbReference>
<dbReference type="GO" id="GO:0003676">
    <property type="term" value="F:nucleic acid binding"/>
    <property type="evidence" value="ECO:0007669"/>
    <property type="project" value="InterPro"/>
</dbReference>
<dbReference type="Gene3D" id="3.30.420.10">
    <property type="entry name" value="Ribonuclease H-like superfamily/Ribonuclease H"/>
    <property type="match status" value="1"/>
</dbReference>
<feature type="domain" description="RNase H type-1" evidence="1">
    <location>
        <begin position="1"/>
        <end position="70"/>
    </location>
</feature>
<dbReference type="SUPFAM" id="SSF53098">
    <property type="entry name" value="Ribonuclease H-like"/>
    <property type="match status" value="1"/>
</dbReference>
<dbReference type="InterPro" id="IPR012337">
    <property type="entry name" value="RNaseH-like_sf"/>
</dbReference>
<dbReference type="GO" id="GO:0004523">
    <property type="term" value="F:RNA-DNA hybrid ribonuclease activity"/>
    <property type="evidence" value="ECO:0007669"/>
    <property type="project" value="InterPro"/>
</dbReference>
<accession>A0A371EUU6</accession>
<dbReference type="Proteomes" id="UP000257109">
    <property type="component" value="Unassembled WGS sequence"/>
</dbReference>
<evidence type="ECO:0000313" key="2">
    <source>
        <dbReference type="EMBL" id="RDX69756.1"/>
    </source>
</evidence>
<dbReference type="InterPro" id="IPR036397">
    <property type="entry name" value="RNaseH_sf"/>
</dbReference>
<evidence type="ECO:0000313" key="3">
    <source>
        <dbReference type="Proteomes" id="UP000257109"/>
    </source>
</evidence>
<gene>
    <name evidence="2" type="ORF">CR513_51087</name>
</gene>
<evidence type="ECO:0000259" key="1">
    <source>
        <dbReference type="Pfam" id="PF13456"/>
    </source>
</evidence>
<dbReference type="AlphaFoldDB" id="A0A371EUU6"/>
<comment type="caution">
    <text evidence="2">The sequence shown here is derived from an EMBL/GenBank/DDBJ whole genome shotgun (WGS) entry which is preliminary data.</text>
</comment>
<sequence length="75" mass="8380">MKLAQELGTKKLTAKSDLKLVTGQINGDYQAKNPQLAKYRDRASAMAFSSNNFVLLHVSRDQNERADLLEKLANT</sequence>
<protein>
    <recommendedName>
        <fullName evidence="1">RNase H type-1 domain-containing protein</fullName>
    </recommendedName>
</protein>
<feature type="non-terminal residue" evidence="2">
    <location>
        <position position="1"/>
    </location>
</feature>
<keyword evidence="3" id="KW-1185">Reference proteome</keyword>
<reference evidence="2" key="1">
    <citation type="submission" date="2018-05" db="EMBL/GenBank/DDBJ databases">
        <title>Draft genome of Mucuna pruriens seed.</title>
        <authorList>
            <person name="Nnadi N.E."/>
            <person name="Vos R."/>
            <person name="Hasami M.H."/>
            <person name="Devisetty U.K."/>
            <person name="Aguiy J.C."/>
        </authorList>
    </citation>
    <scope>NUCLEOTIDE SEQUENCE [LARGE SCALE GENOMIC DNA]</scope>
    <source>
        <strain evidence="2">JCA_2017</strain>
    </source>
</reference>